<dbReference type="GO" id="GO:0008234">
    <property type="term" value="F:cysteine-type peptidase activity"/>
    <property type="evidence" value="ECO:0007669"/>
    <property type="project" value="UniProtKB-KW"/>
</dbReference>
<dbReference type="InterPro" id="IPR022515">
    <property type="entry name" value="NHPM_micro_ABC2"/>
</dbReference>
<dbReference type="PANTHER" id="PTHR24221">
    <property type="entry name" value="ATP-BINDING CASSETTE SUB-FAMILY B"/>
    <property type="match status" value="1"/>
</dbReference>
<dbReference type="SMART" id="SM00382">
    <property type="entry name" value="AAA"/>
    <property type="match status" value="1"/>
</dbReference>
<dbReference type="PROSITE" id="PS00211">
    <property type="entry name" value="ABC_TRANSPORTER_1"/>
    <property type="match status" value="1"/>
</dbReference>
<keyword evidence="8 10" id="KW-1133">Transmembrane helix</keyword>
<feature type="transmembrane region" description="Helical" evidence="10">
    <location>
        <begin position="318"/>
        <end position="338"/>
    </location>
</feature>
<evidence type="ECO:0000256" key="1">
    <source>
        <dbReference type="ARBA" id="ARBA00004651"/>
    </source>
</evidence>
<sequence>MGWFDSQIKERLQFDAGEMKKSYVNLANIVGKKEKTDYGQLEKEDQSKDAVSKICKYYGVEKTDVPEKMEGMNEQIRFLFEPAGIMWRHMCLRGKWWKNSMGAILGETQDGRAVALIPKAFSGYKFLDYKSGEEIKVDSKTNEILKKDAVCFYKPLPQKELSGKDLILFLYQNIGLDEKILLLAAALSVTLLGLITPAANTLIFSYIIPSGQISMVLSIAFLLFGAAISTFLMNITKTLVQTKMETKMSVILESAVMGRVINLPVQFFKNYNSGDLANRVRALENICTIIANGVLGMGLMAIFSLAYVIQIIQISPQLAMTAFLVILMQLLIAFLGAWGQVKIMRKKIQASSKVEGVVFALYSGIQKIKMSGSEKRAFAKWASVYQNKAEAEYNPSIIVKIQKAISPALALFGTMIIYWVSVVTTVSVAEYVAFNVAYGMVSAAILSLVDTVSVVAMIKPILELAQPILKTPPEISENKEIVKSVSGTIELNQVSFRYQEDTPLIIDDLSLKINRGQYVAIVGTTGCGKSTLMRLMLGFEKPDTGAVYYDGRDIQKVDLKSLRRQIGVVMQNGKLFSGDIFSNITISAPWLALQDAWDAAEKAGIAQDIREMPMGMFTMIGEGAGGISGGQRQRLMIARAIAPKPKILMLDEATSALDNITQRQVSDALAELKSTRIVIAHRLSTIKACDRIIVLDKGRIIEDGTYEELNAKGGFFSELVKRQQIKSEE</sequence>
<evidence type="ECO:0000256" key="6">
    <source>
        <dbReference type="ARBA" id="ARBA00022807"/>
    </source>
</evidence>
<dbReference type="GO" id="GO:0140359">
    <property type="term" value="F:ABC-type transporter activity"/>
    <property type="evidence" value="ECO:0007669"/>
    <property type="project" value="InterPro"/>
</dbReference>
<dbReference type="SUPFAM" id="SSF52540">
    <property type="entry name" value="P-loop containing nucleoside triphosphate hydrolases"/>
    <property type="match status" value="1"/>
</dbReference>
<comment type="caution">
    <text evidence="13">The sequence shown here is derived from an EMBL/GenBank/DDBJ whole genome shotgun (WGS) entry which is preliminary data.</text>
</comment>
<dbReference type="InterPro" id="IPR003593">
    <property type="entry name" value="AAA+_ATPase"/>
</dbReference>
<dbReference type="FunFam" id="3.40.50.300:FF:000299">
    <property type="entry name" value="ABC transporter ATP-binding protein/permease"/>
    <property type="match status" value="1"/>
</dbReference>
<keyword evidence="6" id="KW-0645">Protease</keyword>
<dbReference type="InterPro" id="IPR017871">
    <property type="entry name" value="ABC_transporter-like_CS"/>
</dbReference>
<feature type="transmembrane region" description="Helical" evidence="10">
    <location>
        <begin position="435"/>
        <end position="458"/>
    </location>
</feature>
<dbReference type="PANTHER" id="PTHR24221:SF654">
    <property type="entry name" value="ATP-BINDING CASSETTE SUB-FAMILY B MEMBER 6"/>
    <property type="match status" value="1"/>
</dbReference>
<evidence type="ECO:0000313" key="13">
    <source>
        <dbReference type="EMBL" id="TLC98150.1"/>
    </source>
</evidence>
<dbReference type="PROSITE" id="PS50893">
    <property type="entry name" value="ABC_TRANSPORTER_2"/>
    <property type="match status" value="1"/>
</dbReference>
<evidence type="ECO:0000256" key="8">
    <source>
        <dbReference type="ARBA" id="ARBA00022989"/>
    </source>
</evidence>
<keyword evidence="7 13" id="KW-0067">ATP-binding</keyword>
<dbReference type="Gene3D" id="1.20.1560.10">
    <property type="entry name" value="ABC transporter type 1, transmembrane domain"/>
    <property type="match status" value="1"/>
</dbReference>
<dbReference type="InterPro" id="IPR039421">
    <property type="entry name" value="Type_1_exporter"/>
</dbReference>
<protein>
    <submittedName>
        <fullName evidence="13">Alpha-hemolysin translocation ATP-binding protein HlyB</fullName>
    </submittedName>
</protein>
<dbReference type="RefSeq" id="WP_044295685.1">
    <property type="nucleotide sequence ID" value="NZ_JTGN01000006.1"/>
</dbReference>
<proteinExistence type="predicted"/>
<dbReference type="GO" id="GO:0016887">
    <property type="term" value="F:ATP hydrolysis activity"/>
    <property type="evidence" value="ECO:0007669"/>
    <property type="project" value="InterPro"/>
</dbReference>
<reference evidence="13 14" key="1">
    <citation type="journal article" date="2019" name="Anaerobe">
        <title>Detection of Robinsoniella peoriensis in multiple bone samples of a trauma patient.</title>
        <authorList>
            <person name="Schrottner P."/>
            <person name="Hartwich K."/>
            <person name="Bunk B."/>
            <person name="Schober I."/>
            <person name="Helbig S."/>
            <person name="Rudolph W.W."/>
            <person name="Gunzer F."/>
        </authorList>
    </citation>
    <scope>NUCLEOTIDE SEQUENCE [LARGE SCALE GENOMIC DNA]</scope>
    <source>
        <strain evidence="13 14">DSM 106044</strain>
    </source>
</reference>
<dbReference type="GO" id="GO:0034040">
    <property type="term" value="F:ATPase-coupled lipid transmembrane transporter activity"/>
    <property type="evidence" value="ECO:0007669"/>
    <property type="project" value="TreeGrafter"/>
</dbReference>
<dbReference type="Pfam" id="PF00664">
    <property type="entry name" value="ABC_membrane"/>
    <property type="match status" value="1"/>
</dbReference>
<dbReference type="InterPro" id="IPR011527">
    <property type="entry name" value="ABC1_TM_dom"/>
</dbReference>
<feature type="domain" description="ABC transporter" evidence="11">
    <location>
        <begin position="489"/>
        <end position="722"/>
    </location>
</feature>
<dbReference type="STRING" id="180332.GCA_000797495_03403"/>
<feature type="transmembrane region" description="Helical" evidence="10">
    <location>
        <begin position="408"/>
        <end position="429"/>
    </location>
</feature>
<evidence type="ECO:0000313" key="14">
    <source>
        <dbReference type="Proteomes" id="UP000306509"/>
    </source>
</evidence>
<evidence type="ECO:0000256" key="9">
    <source>
        <dbReference type="ARBA" id="ARBA00023136"/>
    </source>
</evidence>
<dbReference type="AlphaFoldDB" id="A0A4U8Q0J5"/>
<keyword evidence="2" id="KW-0813">Transport</keyword>
<evidence type="ECO:0000256" key="7">
    <source>
        <dbReference type="ARBA" id="ARBA00022840"/>
    </source>
</evidence>
<dbReference type="GO" id="GO:0005886">
    <property type="term" value="C:plasma membrane"/>
    <property type="evidence" value="ECO:0007669"/>
    <property type="project" value="UniProtKB-SubCell"/>
</dbReference>
<feature type="transmembrane region" description="Helical" evidence="10">
    <location>
        <begin position="180"/>
        <end position="207"/>
    </location>
</feature>
<keyword evidence="3" id="KW-1003">Cell membrane</keyword>
<keyword evidence="6" id="KW-0378">Hydrolase</keyword>
<evidence type="ECO:0000256" key="5">
    <source>
        <dbReference type="ARBA" id="ARBA00022741"/>
    </source>
</evidence>
<dbReference type="SUPFAM" id="SSF90123">
    <property type="entry name" value="ABC transporter transmembrane region"/>
    <property type="match status" value="1"/>
</dbReference>
<dbReference type="Gene3D" id="3.40.50.300">
    <property type="entry name" value="P-loop containing nucleotide triphosphate hydrolases"/>
    <property type="match status" value="1"/>
</dbReference>
<comment type="subcellular location">
    <subcellularLocation>
        <location evidence="1">Cell membrane</location>
        <topology evidence="1">Multi-pass membrane protein</topology>
    </subcellularLocation>
</comment>
<name>A0A4U8Q0J5_9FIRM</name>
<evidence type="ECO:0000256" key="3">
    <source>
        <dbReference type="ARBA" id="ARBA00022475"/>
    </source>
</evidence>
<evidence type="ECO:0000259" key="11">
    <source>
        <dbReference type="PROSITE" id="PS50893"/>
    </source>
</evidence>
<dbReference type="Proteomes" id="UP000306509">
    <property type="component" value="Unassembled WGS sequence"/>
</dbReference>
<evidence type="ECO:0000259" key="12">
    <source>
        <dbReference type="PROSITE" id="PS50929"/>
    </source>
</evidence>
<dbReference type="Pfam" id="PF00005">
    <property type="entry name" value="ABC_tran"/>
    <property type="match status" value="1"/>
</dbReference>
<feature type="transmembrane region" description="Helical" evidence="10">
    <location>
        <begin position="289"/>
        <end position="312"/>
    </location>
</feature>
<organism evidence="13 14">
    <name type="scientific">Robinsoniella peoriensis</name>
    <dbReference type="NCBI Taxonomy" id="180332"/>
    <lineage>
        <taxon>Bacteria</taxon>
        <taxon>Bacillati</taxon>
        <taxon>Bacillota</taxon>
        <taxon>Clostridia</taxon>
        <taxon>Lachnospirales</taxon>
        <taxon>Lachnospiraceae</taxon>
        <taxon>Robinsoniella</taxon>
    </lineage>
</organism>
<feature type="transmembrane region" description="Helical" evidence="10">
    <location>
        <begin position="213"/>
        <end position="235"/>
    </location>
</feature>
<dbReference type="NCBIfam" id="TIGR03797">
    <property type="entry name" value="NHLM_micro_ABC2"/>
    <property type="match status" value="1"/>
</dbReference>
<dbReference type="GO" id="GO:0005524">
    <property type="term" value="F:ATP binding"/>
    <property type="evidence" value="ECO:0007669"/>
    <property type="project" value="UniProtKB-KW"/>
</dbReference>
<evidence type="ECO:0000256" key="10">
    <source>
        <dbReference type="SAM" id="Phobius"/>
    </source>
</evidence>
<keyword evidence="9 10" id="KW-0472">Membrane</keyword>
<gene>
    <name evidence="13" type="primary">hlyB</name>
    <name evidence="13" type="ORF">DSM106044_05056</name>
</gene>
<dbReference type="InterPro" id="IPR003439">
    <property type="entry name" value="ABC_transporter-like_ATP-bd"/>
</dbReference>
<accession>A0A4U8Q0J5</accession>
<evidence type="ECO:0000256" key="2">
    <source>
        <dbReference type="ARBA" id="ARBA00022448"/>
    </source>
</evidence>
<keyword evidence="6" id="KW-0788">Thiol protease</keyword>
<keyword evidence="4 10" id="KW-0812">Transmembrane</keyword>
<dbReference type="EMBL" id="QGQD01000104">
    <property type="protein sequence ID" value="TLC98150.1"/>
    <property type="molecule type" value="Genomic_DNA"/>
</dbReference>
<feature type="domain" description="ABC transmembrane type-1" evidence="12">
    <location>
        <begin position="180"/>
        <end position="457"/>
    </location>
</feature>
<dbReference type="InterPro" id="IPR036640">
    <property type="entry name" value="ABC1_TM_sf"/>
</dbReference>
<keyword evidence="14" id="KW-1185">Reference proteome</keyword>
<evidence type="ECO:0000256" key="4">
    <source>
        <dbReference type="ARBA" id="ARBA00022692"/>
    </source>
</evidence>
<keyword evidence="5" id="KW-0547">Nucleotide-binding</keyword>
<dbReference type="PROSITE" id="PS50929">
    <property type="entry name" value="ABC_TM1F"/>
    <property type="match status" value="1"/>
</dbReference>
<dbReference type="InterPro" id="IPR027417">
    <property type="entry name" value="P-loop_NTPase"/>
</dbReference>